<name>A0A1A8MZ42_9TELE</name>
<keyword evidence="10" id="KW-1133">Transmembrane helix</keyword>
<keyword evidence="7" id="KW-0999">Mitochondrion inner membrane</keyword>
<sequence>MWRVGSKAACEACRNLVSTNMGVRFRIPLQKLHPLSRAIHHRYSGNSNPHRPPHRTAARYFTSMSRLPMRPLKPSGSGGHNYQQQRNFWVARLAARLLKLRYILLGTAVGGGYTAKKTYEEWKDMLPDFSEYNWVIPDFVWELSEQIDLDKLAKALPEMEEIAKFLPDFEKIGENFTFLKSLLSSKTSVDPALKATDSTAAGSHDAGDKQYKKSSDKEKVDQLQEELLRTQLKYQRMLERLEKENKELRKVVLQKDDKGIHQRKVKKSLIDLYSEVLDILSDYDSNYNTQDHLPRVVVVGDQSAGKTSVLEMIAQARIFPRGSGEMMTRSPVKVTLSEGPHHVAMFKDSGREFDLTKEEDLAALRHEIELRMRKSVKEGQTVSSETISLSVKGPGIQRMVLVDLPGVISTVTTGMATDTKETIFSMSKAYMQNPNAIILCIQDGSVDAERSIVTDLVSQMDPQGRRTIFVLTKVDLAEKNLASPSRIQQIIEGKLFPMKALGYFAVVTGRGSSSESIDSIKEYEEDFFQSSRLVRDGMLKAHQVTTKNLSLAVSDCFWKMVSESVEQQADVFKASRFNLETEWKNNYPRLRELDRNELFEKAKNEILDEVISLSQVTPQHWEAILQKKLWERVSTHVIENIYLPAAQTMDSGTFNTTVDIKLKQWTDKQLPHKALEVAWETLQEEFARFIAEYKGKDQDDIFDKLKEAVKDESIKRHKWNERALDSLRVIQHNALEDRSITDKPQWDAAIQFMEETLQSRLKDTESVIRDMVGPDWKERWLNWKNRTPDQHIRNETKNELDRLLKLHDDHTAYLANDEVTTVRKNLEGRGVEVDPALIKDTWHQLYRRHFLQKALSHCNLCKRGFYYYQRHFVDSELECNDVVLFWRIQRMLVITANTLRQQLTNTEVRRLEKNVKEVLDDFGEDVEKKTQLITGRRVQLAEDLKKVREIQEKLEAFIEALHKDK</sequence>
<feature type="domain" description="Dynamin-type G" evidence="22">
    <location>
        <begin position="290"/>
        <end position="566"/>
    </location>
</feature>
<feature type="compositionally biased region" description="Basic and acidic residues" evidence="21">
    <location>
        <begin position="205"/>
        <end position="218"/>
    </location>
</feature>
<protein>
    <recommendedName>
        <fullName evidence="17">Dynamin-like GTPase OPA1, mitochondrial</fullName>
        <ecNumber evidence="3">3.6.5.5</ecNumber>
    </recommendedName>
    <alternativeName>
        <fullName evidence="20">Optic atrophy protein 1 homolog</fullName>
    </alternativeName>
</protein>
<keyword evidence="5" id="KW-0053">Apoptosis</keyword>
<dbReference type="InterPro" id="IPR001401">
    <property type="entry name" value="Dynamin_GTPase"/>
</dbReference>
<reference evidence="23" key="2">
    <citation type="submission" date="2016-06" db="EMBL/GenBank/DDBJ databases">
        <title>The genome of a short-lived fish provides insights into sex chromosome evolution and the genetic control of aging.</title>
        <authorList>
            <person name="Reichwald K."/>
            <person name="Felder M."/>
            <person name="Petzold A."/>
            <person name="Koch P."/>
            <person name="Groth M."/>
            <person name="Platzer M."/>
        </authorList>
    </citation>
    <scope>NUCLEOTIDE SEQUENCE</scope>
    <source>
        <tissue evidence="23">Brain</tissue>
    </source>
</reference>
<evidence type="ECO:0000259" key="22">
    <source>
        <dbReference type="PROSITE" id="PS51718"/>
    </source>
</evidence>
<evidence type="ECO:0000256" key="9">
    <source>
        <dbReference type="ARBA" id="ARBA00022946"/>
    </source>
</evidence>
<dbReference type="PANTHER" id="PTHR11566:SF67">
    <property type="entry name" value="DYNAMIN-LIKE 120 KDA PROTEIN, MITOCHONDRIAL"/>
    <property type="match status" value="1"/>
</dbReference>
<dbReference type="GO" id="GO:0005758">
    <property type="term" value="C:mitochondrial intermembrane space"/>
    <property type="evidence" value="ECO:0007669"/>
    <property type="project" value="UniProtKB-SubCell"/>
</dbReference>
<evidence type="ECO:0000256" key="13">
    <source>
        <dbReference type="ARBA" id="ARBA00023128"/>
    </source>
</evidence>
<dbReference type="InterPro" id="IPR022812">
    <property type="entry name" value="Dynamin"/>
</dbReference>
<dbReference type="GO" id="GO:0003924">
    <property type="term" value="F:GTPase activity"/>
    <property type="evidence" value="ECO:0007669"/>
    <property type="project" value="InterPro"/>
</dbReference>
<keyword evidence="12" id="KW-0446">Lipid-binding</keyword>
<evidence type="ECO:0000256" key="17">
    <source>
        <dbReference type="ARBA" id="ARBA00044791"/>
    </source>
</evidence>
<dbReference type="SUPFAM" id="SSF52540">
    <property type="entry name" value="P-loop containing nucleoside triphosphate hydrolases"/>
    <property type="match status" value="1"/>
</dbReference>
<dbReference type="GO" id="GO:0008017">
    <property type="term" value="F:microtubule binding"/>
    <property type="evidence" value="ECO:0007669"/>
    <property type="project" value="TreeGrafter"/>
</dbReference>
<dbReference type="PRINTS" id="PR00195">
    <property type="entry name" value="DYNAMIN"/>
</dbReference>
<dbReference type="EC" id="3.6.5.5" evidence="3"/>
<dbReference type="InterPro" id="IPR027417">
    <property type="entry name" value="P-loop_NTPase"/>
</dbReference>
<dbReference type="AlphaFoldDB" id="A0A1A8MZ42"/>
<evidence type="ECO:0000256" key="7">
    <source>
        <dbReference type="ARBA" id="ARBA00022792"/>
    </source>
</evidence>
<evidence type="ECO:0000256" key="4">
    <source>
        <dbReference type="ARBA" id="ARBA00022692"/>
    </source>
</evidence>
<evidence type="ECO:0000256" key="8">
    <source>
        <dbReference type="ARBA" id="ARBA00022801"/>
    </source>
</evidence>
<gene>
    <name evidence="23" type="primary">OPA1</name>
</gene>
<keyword evidence="9" id="KW-0809">Transit peptide</keyword>
<keyword evidence="15" id="KW-0472">Membrane</keyword>
<keyword evidence="16" id="KW-1015">Disulfide bond</keyword>
<dbReference type="GO" id="GO:0008289">
    <property type="term" value="F:lipid binding"/>
    <property type="evidence" value="ECO:0007669"/>
    <property type="project" value="UniProtKB-KW"/>
</dbReference>
<dbReference type="GO" id="GO:0005525">
    <property type="term" value="F:GTP binding"/>
    <property type="evidence" value="ECO:0007669"/>
    <property type="project" value="UniProtKB-KW"/>
</dbReference>
<dbReference type="Gene3D" id="3.40.50.300">
    <property type="entry name" value="P-loop containing nucleotide triphosphate hydrolases"/>
    <property type="match status" value="1"/>
</dbReference>
<evidence type="ECO:0000313" key="23">
    <source>
        <dbReference type="EMBL" id="SBR62118.1"/>
    </source>
</evidence>
<dbReference type="CDD" id="cd08771">
    <property type="entry name" value="DLP_1"/>
    <property type="match status" value="1"/>
</dbReference>
<evidence type="ECO:0000256" key="10">
    <source>
        <dbReference type="ARBA" id="ARBA00022989"/>
    </source>
</evidence>
<dbReference type="GO" id="GO:0000266">
    <property type="term" value="P:mitochondrial fission"/>
    <property type="evidence" value="ECO:0007669"/>
    <property type="project" value="TreeGrafter"/>
</dbReference>
<dbReference type="GO" id="GO:0008053">
    <property type="term" value="P:mitochondrial fusion"/>
    <property type="evidence" value="ECO:0007669"/>
    <property type="project" value="TreeGrafter"/>
</dbReference>
<evidence type="ECO:0000256" key="15">
    <source>
        <dbReference type="ARBA" id="ARBA00023136"/>
    </source>
</evidence>
<dbReference type="EMBL" id="HAEF01020959">
    <property type="protein sequence ID" value="SBR62118.1"/>
    <property type="molecule type" value="Transcribed_RNA"/>
</dbReference>
<dbReference type="EMBL" id="HAEG01006864">
    <property type="protein sequence ID" value="SBR77813.1"/>
    <property type="molecule type" value="Transcribed_RNA"/>
</dbReference>
<evidence type="ECO:0000256" key="19">
    <source>
        <dbReference type="ARBA" id="ARBA00063873"/>
    </source>
</evidence>
<dbReference type="InterPro" id="IPR045063">
    <property type="entry name" value="Dynamin_N"/>
</dbReference>
<reference evidence="23" key="1">
    <citation type="submission" date="2016-05" db="EMBL/GenBank/DDBJ databases">
        <authorList>
            <person name="Lavstsen T."/>
            <person name="Jespersen J.S."/>
        </authorList>
    </citation>
    <scope>NUCLEOTIDE SEQUENCE</scope>
    <source>
        <tissue evidence="23">Brain</tissue>
    </source>
</reference>
<accession>A0A1A8MZ42</accession>
<evidence type="ECO:0000256" key="2">
    <source>
        <dbReference type="ARBA" id="ARBA00004569"/>
    </source>
</evidence>
<dbReference type="PROSITE" id="PS51718">
    <property type="entry name" value="G_DYNAMIN_2"/>
    <property type="match status" value="1"/>
</dbReference>
<dbReference type="GO" id="GO:0006915">
    <property type="term" value="P:apoptotic process"/>
    <property type="evidence" value="ECO:0007669"/>
    <property type="project" value="UniProtKB-KW"/>
</dbReference>
<dbReference type="GO" id="GO:0048312">
    <property type="term" value="P:intracellular distribution of mitochondria"/>
    <property type="evidence" value="ECO:0007669"/>
    <property type="project" value="TreeGrafter"/>
</dbReference>
<evidence type="ECO:0000256" key="14">
    <source>
        <dbReference type="ARBA" id="ARBA00023134"/>
    </source>
</evidence>
<dbReference type="GO" id="GO:0006897">
    <property type="term" value="P:endocytosis"/>
    <property type="evidence" value="ECO:0007669"/>
    <property type="project" value="TreeGrafter"/>
</dbReference>
<keyword evidence="6" id="KW-0547">Nucleotide-binding</keyword>
<evidence type="ECO:0000256" key="16">
    <source>
        <dbReference type="ARBA" id="ARBA00023157"/>
    </source>
</evidence>
<evidence type="ECO:0000256" key="12">
    <source>
        <dbReference type="ARBA" id="ARBA00023121"/>
    </source>
</evidence>
<dbReference type="InterPro" id="IPR030381">
    <property type="entry name" value="G_DYNAMIN_dom"/>
</dbReference>
<dbReference type="Pfam" id="PF19434">
    <property type="entry name" value="OPA1_C"/>
    <property type="match status" value="1"/>
</dbReference>
<evidence type="ECO:0000256" key="21">
    <source>
        <dbReference type="SAM" id="MobiDB-lite"/>
    </source>
</evidence>
<evidence type="ECO:0000256" key="1">
    <source>
        <dbReference type="ARBA" id="ARBA00004434"/>
    </source>
</evidence>
<keyword evidence="14" id="KW-0342">GTP-binding</keyword>
<dbReference type="Pfam" id="PF00350">
    <property type="entry name" value="Dynamin_N"/>
    <property type="match status" value="1"/>
</dbReference>
<comment type="subunit">
    <text evidence="19">Oligomeric complex consisting of membrane-bound and soluble forms of OPA1.</text>
</comment>
<dbReference type="GO" id="GO:0016559">
    <property type="term" value="P:peroxisome fission"/>
    <property type="evidence" value="ECO:0007669"/>
    <property type="project" value="TreeGrafter"/>
</dbReference>
<evidence type="ECO:0000256" key="6">
    <source>
        <dbReference type="ARBA" id="ARBA00022741"/>
    </source>
</evidence>
<evidence type="ECO:0000256" key="5">
    <source>
        <dbReference type="ARBA" id="ARBA00022703"/>
    </source>
</evidence>
<keyword evidence="11" id="KW-0175">Coiled coil</keyword>
<dbReference type="InterPro" id="IPR045817">
    <property type="entry name" value="OPA1_C"/>
</dbReference>
<keyword evidence="13" id="KW-0496">Mitochondrion</keyword>
<organism evidence="23">
    <name type="scientific">Nothobranchius pienaari</name>
    <dbReference type="NCBI Taxonomy" id="704102"/>
    <lineage>
        <taxon>Eukaryota</taxon>
        <taxon>Metazoa</taxon>
        <taxon>Chordata</taxon>
        <taxon>Craniata</taxon>
        <taxon>Vertebrata</taxon>
        <taxon>Euteleostomi</taxon>
        <taxon>Actinopterygii</taxon>
        <taxon>Neopterygii</taxon>
        <taxon>Teleostei</taxon>
        <taxon>Neoteleostei</taxon>
        <taxon>Acanthomorphata</taxon>
        <taxon>Ovalentaria</taxon>
        <taxon>Atherinomorphae</taxon>
        <taxon>Cyprinodontiformes</taxon>
        <taxon>Nothobranchiidae</taxon>
        <taxon>Nothobranchius</taxon>
    </lineage>
</organism>
<proteinExistence type="predicted"/>
<dbReference type="PANTHER" id="PTHR11566">
    <property type="entry name" value="DYNAMIN"/>
    <property type="match status" value="1"/>
</dbReference>
<dbReference type="SMART" id="SM00053">
    <property type="entry name" value="DYNc"/>
    <property type="match status" value="1"/>
</dbReference>
<evidence type="ECO:0000256" key="18">
    <source>
        <dbReference type="ARBA" id="ARBA00048040"/>
    </source>
</evidence>
<keyword evidence="4" id="KW-0812">Transmembrane</keyword>
<dbReference type="GO" id="GO:0005874">
    <property type="term" value="C:microtubule"/>
    <property type="evidence" value="ECO:0007669"/>
    <property type="project" value="TreeGrafter"/>
</dbReference>
<dbReference type="GO" id="GO:0005743">
    <property type="term" value="C:mitochondrial inner membrane"/>
    <property type="evidence" value="ECO:0007669"/>
    <property type="project" value="UniProtKB-SubCell"/>
</dbReference>
<evidence type="ECO:0000256" key="3">
    <source>
        <dbReference type="ARBA" id="ARBA00011980"/>
    </source>
</evidence>
<comment type="subcellular location">
    <subcellularLocation>
        <location evidence="1">Mitochondrion inner membrane</location>
        <topology evidence="1">Single-pass membrane protein</topology>
    </subcellularLocation>
    <subcellularLocation>
        <location evidence="2">Mitochondrion intermembrane space</location>
    </subcellularLocation>
</comment>
<evidence type="ECO:0000256" key="11">
    <source>
        <dbReference type="ARBA" id="ARBA00023054"/>
    </source>
</evidence>
<evidence type="ECO:0000256" key="20">
    <source>
        <dbReference type="ARBA" id="ARBA00083666"/>
    </source>
</evidence>
<dbReference type="FunFam" id="3.40.50.300:FF:000171">
    <property type="entry name" value="Dynamin-like 120 kDa protein, mitochondrial"/>
    <property type="match status" value="1"/>
</dbReference>
<comment type="catalytic activity">
    <reaction evidence="18">
        <text>GTP + H2O = GDP + phosphate + H(+)</text>
        <dbReference type="Rhea" id="RHEA:19669"/>
        <dbReference type="ChEBI" id="CHEBI:15377"/>
        <dbReference type="ChEBI" id="CHEBI:15378"/>
        <dbReference type="ChEBI" id="CHEBI:37565"/>
        <dbReference type="ChEBI" id="CHEBI:43474"/>
        <dbReference type="ChEBI" id="CHEBI:58189"/>
        <dbReference type="EC" id="3.6.5.5"/>
    </reaction>
</comment>
<keyword evidence="8" id="KW-0378">Hydrolase</keyword>
<feature type="region of interest" description="Disordered" evidence="21">
    <location>
        <begin position="196"/>
        <end position="218"/>
    </location>
</feature>